<dbReference type="EMBL" id="JBBGZW010000001">
    <property type="protein sequence ID" value="MEJ5046198.1"/>
    <property type="molecule type" value="Genomic_DNA"/>
</dbReference>
<evidence type="ECO:0000313" key="2">
    <source>
        <dbReference type="Proteomes" id="UP001362100"/>
    </source>
</evidence>
<sequence length="77" mass="8662">MQANTNENDYYDARILGEIPPRSQRLMADDGVFATRSRLFMIANNKITLKGLGNKKTESALPLKGSFFHTESADKQQ</sequence>
<accession>A0ABU8PU07</accession>
<keyword evidence="2" id="KW-1185">Reference proteome</keyword>
<comment type="caution">
    <text evidence="1">The sequence shown here is derived from an EMBL/GenBank/DDBJ whole genome shotgun (WGS) entry which is preliminary data.</text>
</comment>
<protein>
    <submittedName>
        <fullName evidence="1">Uncharacterized protein</fullName>
    </submittedName>
</protein>
<organism evidence="1 2">
    <name type="scientific">Pantoea nemavictus</name>
    <dbReference type="NCBI Taxonomy" id="2726955"/>
    <lineage>
        <taxon>Bacteria</taxon>
        <taxon>Pseudomonadati</taxon>
        <taxon>Pseudomonadota</taxon>
        <taxon>Gammaproteobacteria</taxon>
        <taxon>Enterobacterales</taxon>
        <taxon>Erwiniaceae</taxon>
        <taxon>Pantoea</taxon>
    </lineage>
</organism>
<reference evidence="1 2" key="1">
    <citation type="submission" date="2023-12" db="EMBL/GenBank/DDBJ databases">
        <title>Gut-associated functions are favored during microbiome assembly across C. elegans life.</title>
        <authorList>
            <person name="Zimmermann J."/>
        </authorList>
    </citation>
    <scope>NUCLEOTIDE SEQUENCE [LARGE SCALE GENOMIC DNA]</scope>
    <source>
        <strain evidence="1 2">BIGb0393</strain>
    </source>
</reference>
<name>A0ABU8PU07_9GAMM</name>
<proteinExistence type="predicted"/>
<dbReference type="Proteomes" id="UP001362100">
    <property type="component" value="Unassembled WGS sequence"/>
</dbReference>
<evidence type="ECO:0000313" key="1">
    <source>
        <dbReference type="EMBL" id="MEJ5046198.1"/>
    </source>
</evidence>
<dbReference type="RefSeq" id="WP_036620767.1">
    <property type="nucleotide sequence ID" value="NZ_JACAWY010000001.1"/>
</dbReference>
<gene>
    <name evidence="1" type="ORF">WH298_13460</name>
</gene>